<evidence type="ECO:0000256" key="2">
    <source>
        <dbReference type="ARBA" id="ARBA00022448"/>
    </source>
</evidence>
<keyword evidence="2" id="KW-0813">Transport</keyword>
<keyword evidence="3" id="KW-0679">Respiratory chain</keyword>
<proteinExistence type="predicted"/>
<evidence type="ECO:0000256" key="3">
    <source>
        <dbReference type="ARBA" id="ARBA00022660"/>
    </source>
</evidence>
<comment type="subcellular location">
    <subcellularLocation>
        <location evidence="1">Membrane</location>
    </subcellularLocation>
</comment>
<dbReference type="GO" id="GO:0016020">
    <property type="term" value="C:membrane"/>
    <property type="evidence" value="ECO:0007669"/>
    <property type="project" value="UniProtKB-SubCell"/>
</dbReference>
<dbReference type="InterPro" id="IPR006885">
    <property type="entry name" value="NADH_UbQ_FeS_4_mit-like"/>
</dbReference>
<gene>
    <name evidence="7" type="ORF">SAMN05444581_105137</name>
</gene>
<name>A0A1I3YB19_9HYPH</name>
<evidence type="ECO:0000256" key="5">
    <source>
        <dbReference type="ARBA" id="ARBA00022982"/>
    </source>
</evidence>
<evidence type="ECO:0000256" key="4">
    <source>
        <dbReference type="ARBA" id="ARBA00022946"/>
    </source>
</evidence>
<dbReference type="GO" id="GO:0022900">
    <property type="term" value="P:electron transport chain"/>
    <property type="evidence" value="ECO:0007669"/>
    <property type="project" value="InterPro"/>
</dbReference>
<organism evidence="7 8">
    <name type="scientific">Methylocapsa palsarum</name>
    <dbReference type="NCBI Taxonomy" id="1612308"/>
    <lineage>
        <taxon>Bacteria</taxon>
        <taxon>Pseudomonadati</taxon>
        <taxon>Pseudomonadota</taxon>
        <taxon>Alphaproteobacteria</taxon>
        <taxon>Hyphomicrobiales</taxon>
        <taxon>Beijerinckiaceae</taxon>
        <taxon>Methylocapsa</taxon>
    </lineage>
</organism>
<evidence type="ECO:0000256" key="1">
    <source>
        <dbReference type="ARBA" id="ARBA00004370"/>
    </source>
</evidence>
<reference evidence="7 8" key="1">
    <citation type="submission" date="2016-10" db="EMBL/GenBank/DDBJ databases">
        <authorList>
            <person name="de Groot N.N."/>
        </authorList>
    </citation>
    <scope>NUCLEOTIDE SEQUENCE [LARGE SCALE GENOMIC DNA]</scope>
    <source>
        <strain evidence="7 8">NE2</strain>
    </source>
</reference>
<dbReference type="RefSeq" id="WP_091680643.1">
    <property type="nucleotide sequence ID" value="NZ_FOSN01000005.1"/>
</dbReference>
<dbReference type="InterPro" id="IPR038532">
    <property type="entry name" value="NDUFS4-like_sf"/>
</dbReference>
<protein>
    <submittedName>
        <fullName evidence="7">ETC complex I subunit conserved region</fullName>
    </submittedName>
</protein>
<dbReference type="Proteomes" id="UP000198755">
    <property type="component" value="Unassembled WGS sequence"/>
</dbReference>
<keyword evidence="8" id="KW-1185">Reference proteome</keyword>
<dbReference type="EMBL" id="FOSN01000005">
    <property type="protein sequence ID" value="SFK29005.1"/>
    <property type="molecule type" value="Genomic_DNA"/>
</dbReference>
<keyword evidence="4" id="KW-0809">Transit peptide</keyword>
<dbReference type="PANTHER" id="PTHR12219:SF8">
    <property type="entry name" value="NADH DEHYDROGENASE [UBIQUINONE] IRON-SULFUR PROTEIN 4, MITOCHONDRIAL"/>
    <property type="match status" value="1"/>
</dbReference>
<evidence type="ECO:0000313" key="8">
    <source>
        <dbReference type="Proteomes" id="UP000198755"/>
    </source>
</evidence>
<evidence type="ECO:0000313" key="7">
    <source>
        <dbReference type="EMBL" id="SFK29005.1"/>
    </source>
</evidence>
<accession>A0A1I3YB19</accession>
<sequence>MTARIYRPARTATQSGQARTKLWVLEFEPAEAREIEPLMGWTSSGDMKSQVRLKFGSKEEAIAYAQKNGLTYRVEEPKLHPRTIQSYSDNFKSTRLGQWTH</sequence>
<dbReference type="OrthoDB" id="9799572at2"/>
<dbReference type="STRING" id="1612308.SAMN05444581_105137"/>
<keyword evidence="6" id="KW-0472">Membrane</keyword>
<keyword evidence="5" id="KW-0249">Electron transport</keyword>
<evidence type="ECO:0000256" key="6">
    <source>
        <dbReference type="ARBA" id="ARBA00023136"/>
    </source>
</evidence>
<dbReference type="PANTHER" id="PTHR12219">
    <property type="entry name" value="NADH-UBIQUINONE OXIDOREDUCTASE"/>
    <property type="match status" value="1"/>
</dbReference>
<dbReference type="AlphaFoldDB" id="A0A1I3YB19"/>
<dbReference type="Gene3D" id="3.30.160.190">
    <property type="entry name" value="atu1810 like domain"/>
    <property type="match status" value="1"/>
</dbReference>
<dbReference type="Pfam" id="PF04800">
    <property type="entry name" value="NDUS4"/>
    <property type="match status" value="1"/>
</dbReference>